<dbReference type="EMBL" id="PDCK01000043">
    <property type="protein sequence ID" value="PRQ32994.1"/>
    <property type="molecule type" value="Genomic_DNA"/>
</dbReference>
<sequence>MAPRIPWTREKRVIEQHDHQDCTDEVHETFSNKQTNRQMQSRKQKQVVQIFSNWRV</sequence>
<protein>
    <submittedName>
        <fullName evidence="2">Uncharacterized protein</fullName>
    </submittedName>
</protein>
<dbReference type="Proteomes" id="UP000238479">
    <property type="component" value="Chromosome 3"/>
</dbReference>
<evidence type="ECO:0000313" key="2">
    <source>
        <dbReference type="EMBL" id="PRQ45975.1"/>
    </source>
</evidence>
<dbReference type="AlphaFoldDB" id="A0A2P6RHR0"/>
<dbReference type="Gramene" id="PRQ32994">
    <property type="protein sequence ID" value="PRQ32994"/>
    <property type="gene ID" value="RchiOBHm_Chr5g0052541"/>
</dbReference>
<gene>
    <name evidence="2" type="ORF">RchiOBHm_Chr3g0497581</name>
    <name evidence="1" type="ORF">RchiOBHm_Chr5g0052541</name>
</gene>
<evidence type="ECO:0000313" key="3">
    <source>
        <dbReference type="Proteomes" id="UP000238479"/>
    </source>
</evidence>
<keyword evidence="3" id="KW-1185">Reference proteome</keyword>
<dbReference type="EMBL" id="PDCK01000041">
    <property type="protein sequence ID" value="PRQ45975.1"/>
    <property type="molecule type" value="Genomic_DNA"/>
</dbReference>
<reference evidence="2 3" key="1">
    <citation type="journal article" date="2018" name="Nat. Genet.">
        <title>The Rosa genome provides new insights in the design of modern roses.</title>
        <authorList>
            <person name="Bendahmane M."/>
        </authorList>
    </citation>
    <scope>NUCLEOTIDE SEQUENCE [LARGE SCALE GENOMIC DNA]</scope>
    <source>
        <strain evidence="3">cv. Old Blush</strain>
    </source>
</reference>
<organism evidence="2 3">
    <name type="scientific">Rosa chinensis</name>
    <name type="common">China rose</name>
    <dbReference type="NCBI Taxonomy" id="74649"/>
    <lineage>
        <taxon>Eukaryota</taxon>
        <taxon>Viridiplantae</taxon>
        <taxon>Streptophyta</taxon>
        <taxon>Embryophyta</taxon>
        <taxon>Tracheophyta</taxon>
        <taxon>Spermatophyta</taxon>
        <taxon>Magnoliopsida</taxon>
        <taxon>eudicotyledons</taxon>
        <taxon>Gunneridae</taxon>
        <taxon>Pentapetalae</taxon>
        <taxon>rosids</taxon>
        <taxon>fabids</taxon>
        <taxon>Rosales</taxon>
        <taxon>Rosaceae</taxon>
        <taxon>Rosoideae</taxon>
        <taxon>Rosoideae incertae sedis</taxon>
        <taxon>Rosa</taxon>
    </lineage>
</organism>
<dbReference type="Gramene" id="PRQ45975">
    <property type="protein sequence ID" value="PRQ45975"/>
    <property type="gene ID" value="RchiOBHm_Chr3g0497581"/>
</dbReference>
<proteinExistence type="predicted"/>
<accession>A0A2P6RHR0</accession>
<evidence type="ECO:0000313" key="1">
    <source>
        <dbReference type="EMBL" id="PRQ32994.1"/>
    </source>
</evidence>
<comment type="caution">
    <text evidence="2">The sequence shown here is derived from an EMBL/GenBank/DDBJ whole genome shotgun (WGS) entry which is preliminary data.</text>
</comment>
<dbReference type="Proteomes" id="UP000238479">
    <property type="component" value="Chromosome 5"/>
</dbReference>
<name>A0A2P6RHR0_ROSCH</name>